<dbReference type="Proteomes" id="UP000199019">
    <property type="component" value="Unassembled WGS sequence"/>
</dbReference>
<dbReference type="PANTHER" id="PTHR10133:SF27">
    <property type="entry name" value="DNA POLYMERASE NU"/>
    <property type="match status" value="1"/>
</dbReference>
<accession>A0A1H9XRK0</accession>
<evidence type="ECO:0000256" key="2">
    <source>
        <dbReference type="ARBA" id="ARBA00022705"/>
    </source>
</evidence>
<dbReference type="OrthoDB" id="4414061at2"/>
<keyword evidence="6" id="KW-1185">Reference proteome</keyword>
<comment type="catalytic activity">
    <reaction evidence="3">
        <text>DNA(n) + a 2'-deoxyribonucleoside 5'-triphosphate = DNA(n+1) + diphosphate</text>
        <dbReference type="Rhea" id="RHEA:22508"/>
        <dbReference type="Rhea" id="RHEA-COMP:17339"/>
        <dbReference type="Rhea" id="RHEA-COMP:17340"/>
        <dbReference type="ChEBI" id="CHEBI:33019"/>
        <dbReference type="ChEBI" id="CHEBI:61560"/>
        <dbReference type="ChEBI" id="CHEBI:173112"/>
        <dbReference type="EC" id="2.7.7.7"/>
    </reaction>
</comment>
<protein>
    <recommendedName>
        <fullName evidence="1">DNA-directed DNA polymerase</fullName>
        <ecNumber evidence="1">2.7.7.7</ecNumber>
    </recommendedName>
</protein>
<organism evidence="5 6">
    <name type="scientific">Pedococcus cremeus</name>
    <dbReference type="NCBI Taxonomy" id="587636"/>
    <lineage>
        <taxon>Bacteria</taxon>
        <taxon>Bacillati</taxon>
        <taxon>Actinomycetota</taxon>
        <taxon>Actinomycetes</taxon>
        <taxon>Micrococcales</taxon>
        <taxon>Intrasporangiaceae</taxon>
        <taxon>Pedococcus</taxon>
    </lineage>
</organism>
<evidence type="ECO:0000313" key="5">
    <source>
        <dbReference type="EMBL" id="SES48768.1"/>
    </source>
</evidence>
<dbReference type="InterPro" id="IPR002298">
    <property type="entry name" value="DNA_polymerase_A"/>
</dbReference>
<evidence type="ECO:0000256" key="3">
    <source>
        <dbReference type="ARBA" id="ARBA00049244"/>
    </source>
</evidence>
<dbReference type="AlphaFoldDB" id="A0A1H9XRK0"/>
<proteinExistence type="predicted"/>
<evidence type="ECO:0000259" key="4">
    <source>
        <dbReference type="SMART" id="SM00482"/>
    </source>
</evidence>
<keyword evidence="2" id="KW-0235">DNA replication</keyword>
<dbReference type="GO" id="GO:0003677">
    <property type="term" value="F:DNA binding"/>
    <property type="evidence" value="ECO:0007669"/>
    <property type="project" value="InterPro"/>
</dbReference>
<dbReference type="InterPro" id="IPR001098">
    <property type="entry name" value="DNA-dir_DNA_pol_A_palm_dom"/>
</dbReference>
<gene>
    <name evidence="5" type="ORF">SAMN05216199_0193</name>
</gene>
<evidence type="ECO:0000256" key="1">
    <source>
        <dbReference type="ARBA" id="ARBA00012417"/>
    </source>
</evidence>
<dbReference type="EC" id="2.7.7.7" evidence="1"/>
<dbReference type="SUPFAM" id="SSF56672">
    <property type="entry name" value="DNA/RNA polymerases"/>
    <property type="match status" value="1"/>
</dbReference>
<dbReference type="GO" id="GO:0006261">
    <property type="term" value="P:DNA-templated DNA replication"/>
    <property type="evidence" value="ECO:0007669"/>
    <property type="project" value="InterPro"/>
</dbReference>
<dbReference type="GO" id="GO:0003887">
    <property type="term" value="F:DNA-directed DNA polymerase activity"/>
    <property type="evidence" value="ECO:0007669"/>
    <property type="project" value="UniProtKB-EC"/>
</dbReference>
<reference evidence="6" key="1">
    <citation type="submission" date="2016-10" db="EMBL/GenBank/DDBJ databases">
        <authorList>
            <person name="Varghese N."/>
            <person name="Submissions S."/>
        </authorList>
    </citation>
    <scope>NUCLEOTIDE SEQUENCE [LARGE SCALE GENOMIC DNA]</scope>
    <source>
        <strain evidence="6">CGMCC 1.6963</strain>
    </source>
</reference>
<evidence type="ECO:0000313" key="6">
    <source>
        <dbReference type="Proteomes" id="UP000199019"/>
    </source>
</evidence>
<dbReference type="Pfam" id="PF00476">
    <property type="entry name" value="DNA_pol_A"/>
    <property type="match status" value="1"/>
</dbReference>
<dbReference type="SMART" id="SM00482">
    <property type="entry name" value="POLAc"/>
    <property type="match status" value="1"/>
</dbReference>
<name>A0A1H9XRK0_9MICO</name>
<feature type="domain" description="DNA-directed DNA polymerase family A palm" evidence="4">
    <location>
        <begin position="359"/>
        <end position="550"/>
    </location>
</feature>
<dbReference type="GO" id="GO:0006302">
    <property type="term" value="P:double-strand break repair"/>
    <property type="evidence" value="ECO:0007669"/>
    <property type="project" value="TreeGrafter"/>
</dbReference>
<dbReference type="EMBL" id="FOHB01000011">
    <property type="protein sequence ID" value="SES48768.1"/>
    <property type="molecule type" value="Genomic_DNA"/>
</dbReference>
<dbReference type="RefSeq" id="WP_091762671.1">
    <property type="nucleotide sequence ID" value="NZ_FOHB01000011.1"/>
</dbReference>
<dbReference type="PANTHER" id="PTHR10133">
    <property type="entry name" value="DNA POLYMERASE I"/>
    <property type="match status" value="1"/>
</dbReference>
<dbReference type="Gene3D" id="3.30.70.370">
    <property type="match status" value="1"/>
</dbReference>
<dbReference type="Gene3D" id="1.10.150.20">
    <property type="entry name" value="5' to 3' exonuclease, C-terminal subdomain"/>
    <property type="match status" value="1"/>
</dbReference>
<sequence length="592" mass="62816">MTAAAGATPVVASPSGRVAVVAAPPSSSTTPALLAVVGDDLVQVGPVEEVVAVVERLERDRSPRWTWWGAGTDARALVSARLPLARCWDVAEAHRLLSGGWEASPQVAWAHARELDAAALPAASAGDLFDFGVDESPGGEGEPVVLDDPVRADGYLRPDVGTPAWPLTAERLVAWGRSALDCAATQEAQLRRLGPRAVATAHSESAAALLCLELERDGLPIDRPAAERLIAEAAGPRPRDERHAREVRAERDAVVLRLAPGREHTDLRNPVQVRELLLSVGVDVPNTRKGVLAPYRDTHPLVAALLDWRTAERIATTYGYPWLEAHVGADDRLRGSWTACDGAAGRMTAQNGLHNLPTSLRPAVAAQPGHVLVRADLGQIEPRVLAAVSGDRAFAAATLSDDLYAPVAQTLGVERAVAKVAVLGAMYGGRRGAAADALKGLERAYPTAMAYLDQMYAAGVRREVLRTFGGRAVHTGGFLPFGQPGDAALGDDPARAAARGRYARNAVIQGAAAELFKAWAATVRATTRDLGAQIVLCLHDELLVHVPAEHAEDARARVVTALNDSARRWTGSTQVRFVADTAVVNRWSEAKE</sequence>
<dbReference type="InterPro" id="IPR043502">
    <property type="entry name" value="DNA/RNA_pol_sf"/>
</dbReference>
<dbReference type="STRING" id="587636.SAMN05216199_0193"/>
<dbReference type="PRINTS" id="PR00868">
    <property type="entry name" value="DNAPOLI"/>
</dbReference>